<evidence type="ECO:0000259" key="2">
    <source>
        <dbReference type="Pfam" id="PF00078"/>
    </source>
</evidence>
<dbReference type="PANTHER" id="PTHR47331">
    <property type="entry name" value="PHD-TYPE DOMAIN-CONTAINING PROTEIN"/>
    <property type="match status" value="1"/>
</dbReference>
<feature type="compositionally biased region" description="Basic and acidic residues" evidence="1">
    <location>
        <begin position="900"/>
        <end position="919"/>
    </location>
</feature>
<dbReference type="OMA" id="ICHDISA"/>
<name>A0A0N4YUL3_NIPBR</name>
<dbReference type="CDD" id="cd01644">
    <property type="entry name" value="RT_pepA17"/>
    <property type="match status" value="1"/>
</dbReference>
<evidence type="ECO:0000313" key="5">
    <source>
        <dbReference type="WBParaSite" id="NBR_0002093501-mRNA-1"/>
    </source>
</evidence>
<dbReference type="InterPro" id="IPR001969">
    <property type="entry name" value="Aspartic_peptidase_AS"/>
</dbReference>
<dbReference type="EMBL" id="UYSL01025702">
    <property type="protein sequence ID" value="VDL84674.1"/>
    <property type="molecule type" value="Genomic_DNA"/>
</dbReference>
<dbReference type="GO" id="GO:0006508">
    <property type="term" value="P:proteolysis"/>
    <property type="evidence" value="ECO:0007669"/>
    <property type="project" value="InterPro"/>
</dbReference>
<organism evidence="5">
    <name type="scientific">Nippostrongylus brasiliensis</name>
    <name type="common">Rat hookworm</name>
    <dbReference type="NCBI Taxonomy" id="27835"/>
    <lineage>
        <taxon>Eukaryota</taxon>
        <taxon>Metazoa</taxon>
        <taxon>Ecdysozoa</taxon>
        <taxon>Nematoda</taxon>
        <taxon>Chromadorea</taxon>
        <taxon>Rhabditida</taxon>
        <taxon>Rhabditina</taxon>
        <taxon>Rhabditomorpha</taxon>
        <taxon>Strongyloidea</taxon>
        <taxon>Heligmosomidae</taxon>
        <taxon>Nippostrongylus</taxon>
    </lineage>
</organism>
<dbReference type="PROSITE" id="PS00141">
    <property type="entry name" value="ASP_PROTEASE"/>
    <property type="match status" value="1"/>
</dbReference>
<dbReference type="Gene3D" id="3.30.70.270">
    <property type="match status" value="1"/>
</dbReference>
<dbReference type="SUPFAM" id="SSF56672">
    <property type="entry name" value="DNA/RNA polymerases"/>
    <property type="match status" value="1"/>
</dbReference>
<keyword evidence="4" id="KW-1185">Reference proteome</keyword>
<dbReference type="Gene3D" id="3.10.10.10">
    <property type="entry name" value="HIV Type 1 Reverse Transcriptase, subunit A, domain 1"/>
    <property type="match status" value="1"/>
</dbReference>
<feature type="domain" description="Reverse transcriptase" evidence="2">
    <location>
        <begin position="657"/>
        <end position="778"/>
    </location>
</feature>
<dbReference type="AlphaFoldDB" id="A0A0N4YUL3"/>
<reference evidence="3 4" key="2">
    <citation type="submission" date="2018-11" db="EMBL/GenBank/DDBJ databases">
        <authorList>
            <consortium name="Pathogen Informatics"/>
        </authorList>
    </citation>
    <scope>NUCLEOTIDE SEQUENCE [LARGE SCALE GENOMIC DNA]</scope>
</reference>
<gene>
    <name evidence="3" type="ORF">NBR_LOCUS20936</name>
</gene>
<proteinExistence type="predicted"/>
<dbReference type="InterPro" id="IPR043128">
    <property type="entry name" value="Rev_trsase/Diguanyl_cyclase"/>
</dbReference>
<dbReference type="Proteomes" id="UP000271162">
    <property type="component" value="Unassembled WGS sequence"/>
</dbReference>
<dbReference type="SUPFAM" id="SSF50630">
    <property type="entry name" value="Acid proteases"/>
    <property type="match status" value="1"/>
</dbReference>
<feature type="region of interest" description="Disordered" evidence="1">
    <location>
        <begin position="900"/>
        <end position="929"/>
    </location>
</feature>
<reference evidence="5" key="1">
    <citation type="submission" date="2017-02" db="UniProtKB">
        <authorList>
            <consortium name="WormBaseParasite"/>
        </authorList>
    </citation>
    <scope>IDENTIFICATION</scope>
</reference>
<dbReference type="Pfam" id="PF00078">
    <property type="entry name" value="RVT_1"/>
    <property type="match status" value="1"/>
</dbReference>
<dbReference type="InterPro" id="IPR043502">
    <property type="entry name" value="DNA/RNA_pol_sf"/>
</dbReference>
<dbReference type="InterPro" id="IPR000477">
    <property type="entry name" value="RT_dom"/>
</dbReference>
<evidence type="ECO:0000313" key="3">
    <source>
        <dbReference type="EMBL" id="VDL84674.1"/>
    </source>
</evidence>
<evidence type="ECO:0000256" key="1">
    <source>
        <dbReference type="SAM" id="MobiDB-lite"/>
    </source>
</evidence>
<feature type="region of interest" description="Disordered" evidence="1">
    <location>
        <begin position="228"/>
        <end position="267"/>
    </location>
</feature>
<dbReference type="WBParaSite" id="NBR_0002093501-mRNA-1">
    <property type="protein sequence ID" value="NBR_0002093501-mRNA-1"/>
    <property type="gene ID" value="NBR_0002093501"/>
</dbReference>
<dbReference type="STRING" id="27835.A0A0N4YUL3"/>
<dbReference type="GO" id="GO:0004190">
    <property type="term" value="F:aspartic-type endopeptidase activity"/>
    <property type="evidence" value="ECO:0007669"/>
    <property type="project" value="InterPro"/>
</dbReference>
<sequence length="929" mass="107705">MLKFNYLLRALRGDAKEAIDFKSPKKTMKRYDNNEQIIDQLYRRLEQVEADSLSTYHQRKLLDQIAMIIAQLETKQEDVNHRQLLTQISRKFSTEIQLKVLERKAEHGGPRAWNWTCLYAELDGIISKKRYIEETQELAMRGRASKFTMNTETYPTKPHRNTQRKPECLYCEQITHSYTSCQAIPLQERFAHFIRHQLCTNCEHSDHRVRDCNKRGCRICGLKHHTSLHDSNPPFQQIHTDVQSSQQPRPLPTTPKADSNRRRVAPQNFVSRQKNGAEVQPVEDRQATMQINEQSAPKAQLLTGTTEIIGPHGTKTVRILLDTGSELSFIQSHIVEKLQLPCVGQQSLHLSTFGSVEAKEQIYDIILVKLKDEQGKVMEFTMHKTDVITNCILPNRHTEEDLKFIKQNGIKLADTSIHLSDPEILLGCDQLWTVMKPQIFKMPSGLHLISTSFGHMISGRESDRPHNNNKILMTCKRRPSNKRRRRKQWKDFFAFESSGTHEYKGPQHQEKQHINEQVLKRFNETIVKKPDGYYVQLPWKEDHEHLPDNKGIAEARLRSIYKAYHNNPRFLQEYDEIFKDQLAKGILEEAHEYANTNARRIHYLSHHAVVTPEKKTTPKRIVFDASAHYRNKPCLNDMLHQGPVILPKILGMLLRFRTGKIAMSSDVEKAFLQVRLQEQDRDVTRCLWLKDITKPPVGNNIVTYRFTRVTFGINCSPFLLAATIRFHLSSVEQPQSLVKEINDNLYVDNLFFAAESSIEAISKYKATKTIFGELNMNLREFMSNDASVNAQLSSKDISSEENPKVLGIRWKSAMDVLVLDNHKFDATKPTRRTILKALASVYDPMGWLTPLMLKTKLFFQYLWTKAYDWDSELTKEDAQIWNKILIETKGFPKEVPRRIADKGAKYHDPSKSKYHDPRTRVPPCRGVRA</sequence>
<dbReference type="InterPro" id="IPR008042">
    <property type="entry name" value="Retrotrans_Pao"/>
</dbReference>
<dbReference type="PANTHER" id="PTHR47331:SF5">
    <property type="entry name" value="RIBONUCLEASE H"/>
    <property type="match status" value="1"/>
</dbReference>
<dbReference type="Pfam" id="PF05380">
    <property type="entry name" value="Peptidase_A17"/>
    <property type="match status" value="1"/>
</dbReference>
<dbReference type="InterPro" id="IPR021109">
    <property type="entry name" value="Peptidase_aspartic_dom_sf"/>
</dbReference>
<evidence type="ECO:0000313" key="4">
    <source>
        <dbReference type="Proteomes" id="UP000271162"/>
    </source>
</evidence>
<accession>A0A0N4YUL3</accession>
<feature type="compositionally biased region" description="Polar residues" evidence="1">
    <location>
        <begin position="229"/>
        <end position="248"/>
    </location>
</feature>
<protein>
    <submittedName>
        <fullName evidence="5">DUF1758 domain-containing protein</fullName>
    </submittedName>
</protein>